<comment type="caution">
    <text evidence="3">The sequence shown here is derived from an EMBL/GenBank/DDBJ whole genome shotgun (WGS) entry which is preliminary data.</text>
</comment>
<keyword evidence="2" id="KW-0812">Transmembrane</keyword>
<name>A0A9Q1H416_HOLLE</name>
<organism evidence="3 4">
    <name type="scientific">Holothuria leucospilota</name>
    <name type="common">Black long sea cucumber</name>
    <name type="synonym">Mertensiothuria leucospilota</name>
    <dbReference type="NCBI Taxonomy" id="206669"/>
    <lineage>
        <taxon>Eukaryota</taxon>
        <taxon>Metazoa</taxon>
        <taxon>Echinodermata</taxon>
        <taxon>Eleutherozoa</taxon>
        <taxon>Echinozoa</taxon>
        <taxon>Holothuroidea</taxon>
        <taxon>Aspidochirotacea</taxon>
        <taxon>Aspidochirotida</taxon>
        <taxon>Holothuriidae</taxon>
        <taxon>Holothuria</taxon>
    </lineage>
</organism>
<dbReference type="AlphaFoldDB" id="A0A9Q1H416"/>
<dbReference type="EMBL" id="JAIZAY010000012">
    <property type="protein sequence ID" value="KAJ8031695.1"/>
    <property type="molecule type" value="Genomic_DNA"/>
</dbReference>
<keyword evidence="2" id="KW-1133">Transmembrane helix</keyword>
<evidence type="ECO:0000256" key="1">
    <source>
        <dbReference type="SAM" id="MobiDB-lite"/>
    </source>
</evidence>
<feature type="compositionally biased region" description="Acidic residues" evidence="1">
    <location>
        <begin position="165"/>
        <end position="174"/>
    </location>
</feature>
<evidence type="ECO:0000256" key="2">
    <source>
        <dbReference type="SAM" id="Phobius"/>
    </source>
</evidence>
<feature type="transmembrane region" description="Helical" evidence="2">
    <location>
        <begin position="6"/>
        <end position="33"/>
    </location>
</feature>
<evidence type="ECO:0000313" key="4">
    <source>
        <dbReference type="Proteomes" id="UP001152320"/>
    </source>
</evidence>
<proteinExistence type="predicted"/>
<protein>
    <submittedName>
        <fullName evidence="3">Uncharacterized protein</fullName>
    </submittedName>
</protein>
<feature type="region of interest" description="Disordered" evidence="1">
    <location>
        <begin position="159"/>
        <end position="181"/>
    </location>
</feature>
<keyword evidence="2" id="KW-0472">Membrane</keyword>
<evidence type="ECO:0000313" key="3">
    <source>
        <dbReference type="EMBL" id="KAJ8031695.1"/>
    </source>
</evidence>
<gene>
    <name evidence="3" type="ORF">HOLleu_24967</name>
</gene>
<keyword evidence="4" id="KW-1185">Reference proteome</keyword>
<dbReference type="Proteomes" id="UP001152320">
    <property type="component" value="Chromosome 12"/>
</dbReference>
<accession>A0A9Q1H416</accession>
<sequence length="228" mass="26342">MPALDYPVHLTILTCVVFILLVIAVTLFIYYLLLKFRLHNNMNFWSKQHFVSTGNFMFNFEKSSVNDEILKKNNLPNDNLEERQEQLKTFNLHFGGLETKENETQSCSNWIYEGMNVPVRQFKDQSREDERDVISSEIVNLSFNHDPVPVEMSDITDNGGAGSDETFEKDETEEFAQNGDASYSNMFVTNEKGNMCQNLNEITNNPNELHVETEVIYAQVNKIRHTPT</sequence>
<reference evidence="3" key="1">
    <citation type="submission" date="2021-10" db="EMBL/GenBank/DDBJ databases">
        <title>Tropical sea cucumber genome reveals ecological adaptation and Cuvierian tubules defense mechanism.</title>
        <authorList>
            <person name="Chen T."/>
        </authorList>
    </citation>
    <scope>NUCLEOTIDE SEQUENCE</scope>
    <source>
        <strain evidence="3">Nanhai2018</strain>
        <tissue evidence="3">Muscle</tissue>
    </source>
</reference>